<accession>A0AAW0H0U8</accession>
<comment type="caution">
    <text evidence="8">The sequence shown here is derived from an EMBL/GenBank/DDBJ whole genome shotgun (WGS) entry which is preliminary data.</text>
</comment>
<dbReference type="InterPro" id="IPR035971">
    <property type="entry name" value="CBD_sf"/>
</dbReference>
<comment type="similarity">
    <text evidence="1">Belongs to the glycosyl hydrolase 10 (cellulase F) family.</text>
</comment>
<organism evidence="8 9">
    <name type="scientific">Cerrena zonata</name>
    <dbReference type="NCBI Taxonomy" id="2478898"/>
    <lineage>
        <taxon>Eukaryota</taxon>
        <taxon>Fungi</taxon>
        <taxon>Dikarya</taxon>
        <taxon>Basidiomycota</taxon>
        <taxon>Agaricomycotina</taxon>
        <taxon>Agaricomycetes</taxon>
        <taxon>Polyporales</taxon>
        <taxon>Cerrenaceae</taxon>
        <taxon>Cerrena</taxon>
    </lineage>
</organism>
<dbReference type="EMBL" id="JASBNA010000001">
    <property type="protein sequence ID" value="KAK7696541.1"/>
    <property type="molecule type" value="Genomic_DNA"/>
</dbReference>
<dbReference type="SUPFAM" id="SSF57180">
    <property type="entry name" value="Cellulose-binding domain"/>
    <property type="match status" value="1"/>
</dbReference>
<dbReference type="SUPFAM" id="SSF51445">
    <property type="entry name" value="(Trans)glycosidases"/>
    <property type="match status" value="1"/>
</dbReference>
<evidence type="ECO:0000256" key="6">
    <source>
        <dbReference type="SAM" id="MobiDB-lite"/>
    </source>
</evidence>
<gene>
    <name evidence="8" type="ORF">QCA50_001199</name>
</gene>
<sequence length="163" mass="16681">MVGNHSTLYPHSIWITMKTLASLVALATFIAVPANAVAVWGQCGGIGWTGGTTCDAGNACIKLNDYYSQCQPGAAAPPPTTAAPPPPPPTTTAGGGSPPAQASGLAGAFVRKGKVFWGTASDSNRFSNAQNSAVTVANFNSVTPENSMKWDATEREAKLISIS</sequence>
<evidence type="ECO:0000313" key="9">
    <source>
        <dbReference type="Proteomes" id="UP001385951"/>
    </source>
</evidence>
<keyword evidence="3" id="KW-0378">Hydrolase</keyword>
<dbReference type="InterPro" id="IPR001000">
    <property type="entry name" value="GH10_dom"/>
</dbReference>
<feature type="compositionally biased region" description="Pro residues" evidence="6">
    <location>
        <begin position="75"/>
        <end position="90"/>
    </location>
</feature>
<reference evidence="8 9" key="1">
    <citation type="submission" date="2022-09" db="EMBL/GenBank/DDBJ databases">
        <authorList>
            <person name="Palmer J.M."/>
        </authorList>
    </citation>
    <scope>NUCLEOTIDE SEQUENCE [LARGE SCALE GENOMIC DNA]</scope>
    <source>
        <strain evidence="8 9">DSM 7382</strain>
    </source>
</reference>
<evidence type="ECO:0000256" key="4">
    <source>
        <dbReference type="ARBA" id="ARBA00023277"/>
    </source>
</evidence>
<dbReference type="SMART" id="SM00236">
    <property type="entry name" value="fCBD"/>
    <property type="match status" value="1"/>
</dbReference>
<dbReference type="GO" id="GO:0031176">
    <property type="term" value="F:endo-1,4-beta-xylanase activity"/>
    <property type="evidence" value="ECO:0007669"/>
    <property type="project" value="UniProtKB-ARBA"/>
</dbReference>
<dbReference type="GO" id="GO:0030248">
    <property type="term" value="F:cellulose binding"/>
    <property type="evidence" value="ECO:0007669"/>
    <property type="project" value="InterPro"/>
</dbReference>
<dbReference type="InterPro" id="IPR000254">
    <property type="entry name" value="CBD"/>
</dbReference>
<keyword evidence="4" id="KW-0119">Carbohydrate metabolism</keyword>
<evidence type="ECO:0000256" key="1">
    <source>
        <dbReference type="ARBA" id="ARBA00007495"/>
    </source>
</evidence>
<name>A0AAW0H0U8_9APHY</name>
<dbReference type="Gene3D" id="3.20.20.80">
    <property type="entry name" value="Glycosidases"/>
    <property type="match status" value="1"/>
</dbReference>
<dbReference type="GO" id="GO:0005576">
    <property type="term" value="C:extracellular region"/>
    <property type="evidence" value="ECO:0007669"/>
    <property type="project" value="InterPro"/>
</dbReference>
<keyword evidence="9" id="KW-1185">Reference proteome</keyword>
<dbReference type="Pfam" id="PF00734">
    <property type="entry name" value="CBM_1"/>
    <property type="match status" value="1"/>
</dbReference>
<evidence type="ECO:0000259" key="7">
    <source>
        <dbReference type="PROSITE" id="PS51164"/>
    </source>
</evidence>
<evidence type="ECO:0000313" key="8">
    <source>
        <dbReference type="EMBL" id="KAK7696541.1"/>
    </source>
</evidence>
<dbReference type="InterPro" id="IPR017853">
    <property type="entry name" value="GH"/>
</dbReference>
<evidence type="ECO:0000256" key="2">
    <source>
        <dbReference type="ARBA" id="ARBA00022729"/>
    </source>
</evidence>
<dbReference type="PROSITE" id="PS51164">
    <property type="entry name" value="CBM1_2"/>
    <property type="match status" value="1"/>
</dbReference>
<dbReference type="PROSITE" id="PS00562">
    <property type="entry name" value="CBM1_1"/>
    <property type="match status" value="1"/>
</dbReference>
<evidence type="ECO:0000256" key="3">
    <source>
        <dbReference type="ARBA" id="ARBA00022801"/>
    </source>
</evidence>
<keyword evidence="5" id="KW-0624">Polysaccharide degradation</keyword>
<dbReference type="AlphaFoldDB" id="A0AAW0H0U8"/>
<dbReference type="GO" id="GO:0000272">
    <property type="term" value="P:polysaccharide catabolic process"/>
    <property type="evidence" value="ECO:0007669"/>
    <property type="project" value="UniProtKB-KW"/>
</dbReference>
<feature type="region of interest" description="Disordered" evidence="6">
    <location>
        <begin position="73"/>
        <end position="103"/>
    </location>
</feature>
<evidence type="ECO:0000256" key="5">
    <source>
        <dbReference type="ARBA" id="ARBA00023326"/>
    </source>
</evidence>
<proteinExistence type="inferred from homology"/>
<feature type="domain" description="CBM1" evidence="7">
    <location>
        <begin position="35"/>
        <end position="71"/>
    </location>
</feature>
<keyword evidence="2" id="KW-0732">Signal</keyword>
<dbReference type="Proteomes" id="UP001385951">
    <property type="component" value="Unassembled WGS sequence"/>
</dbReference>
<dbReference type="Pfam" id="PF00331">
    <property type="entry name" value="Glyco_hydro_10"/>
    <property type="match status" value="1"/>
</dbReference>
<protein>
    <recommendedName>
        <fullName evidence="7">CBM1 domain-containing protein</fullName>
    </recommendedName>
</protein>